<dbReference type="PANTHER" id="PTHR15141">
    <property type="entry name" value="TRANSCRIPTION ELONGATION FACTOR B POLYPEPTIDE 3"/>
    <property type="match status" value="1"/>
</dbReference>
<dbReference type="EMBL" id="ML996691">
    <property type="protein sequence ID" value="KAF2402126.1"/>
    <property type="molecule type" value="Genomic_DNA"/>
</dbReference>
<dbReference type="AlphaFoldDB" id="A0A6G1I1X9"/>
<name>A0A6G1I1X9_9PEZI</name>
<evidence type="ECO:0000313" key="2">
    <source>
        <dbReference type="EMBL" id="KAF2402126.1"/>
    </source>
</evidence>
<accession>A0A6G1I1X9</accession>
<feature type="region of interest" description="Disordered" evidence="1">
    <location>
        <begin position="177"/>
        <end position="246"/>
    </location>
</feature>
<dbReference type="OrthoDB" id="21513at2759"/>
<organism evidence="2 3">
    <name type="scientific">Trichodelitschia bisporula</name>
    <dbReference type="NCBI Taxonomy" id="703511"/>
    <lineage>
        <taxon>Eukaryota</taxon>
        <taxon>Fungi</taxon>
        <taxon>Dikarya</taxon>
        <taxon>Ascomycota</taxon>
        <taxon>Pezizomycotina</taxon>
        <taxon>Dothideomycetes</taxon>
        <taxon>Dothideomycetes incertae sedis</taxon>
        <taxon>Phaeotrichales</taxon>
        <taxon>Phaeotrichaceae</taxon>
        <taxon>Trichodelitschia</taxon>
    </lineage>
</organism>
<dbReference type="PANTHER" id="PTHR15141:SF76">
    <property type="entry name" value="TRANSCRIPTION ELONGATION FACTOR B POLYPEPTIDE 3"/>
    <property type="match status" value="1"/>
</dbReference>
<proteinExistence type="predicted"/>
<gene>
    <name evidence="2" type="ORF">EJ06DRAFT_580453</name>
</gene>
<dbReference type="Gene3D" id="6.10.250.3180">
    <property type="match status" value="1"/>
</dbReference>
<dbReference type="GO" id="GO:0070449">
    <property type="term" value="C:elongin complex"/>
    <property type="evidence" value="ECO:0007669"/>
    <property type="project" value="InterPro"/>
</dbReference>
<protein>
    <recommendedName>
        <fullName evidence="4">Elongin-A</fullName>
    </recommendedName>
</protein>
<evidence type="ECO:0000313" key="3">
    <source>
        <dbReference type="Proteomes" id="UP000799640"/>
    </source>
</evidence>
<reference evidence="2" key="1">
    <citation type="journal article" date="2020" name="Stud. Mycol.">
        <title>101 Dothideomycetes genomes: a test case for predicting lifestyles and emergence of pathogens.</title>
        <authorList>
            <person name="Haridas S."/>
            <person name="Albert R."/>
            <person name="Binder M."/>
            <person name="Bloem J."/>
            <person name="Labutti K."/>
            <person name="Salamov A."/>
            <person name="Andreopoulos B."/>
            <person name="Baker S."/>
            <person name="Barry K."/>
            <person name="Bills G."/>
            <person name="Bluhm B."/>
            <person name="Cannon C."/>
            <person name="Castanera R."/>
            <person name="Culley D."/>
            <person name="Daum C."/>
            <person name="Ezra D."/>
            <person name="Gonzalez J."/>
            <person name="Henrissat B."/>
            <person name="Kuo A."/>
            <person name="Liang C."/>
            <person name="Lipzen A."/>
            <person name="Lutzoni F."/>
            <person name="Magnuson J."/>
            <person name="Mondo S."/>
            <person name="Nolan M."/>
            <person name="Ohm R."/>
            <person name="Pangilinan J."/>
            <person name="Park H.-J."/>
            <person name="Ramirez L."/>
            <person name="Alfaro M."/>
            <person name="Sun H."/>
            <person name="Tritt A."/>
            <person name="Yoshinaga Y."/>
            <person name="Zwiers L.-H."/>
            <person name="Turgeon B."/>
            <person name="Goodwin S."/>
            <person name="Spatafora J."/>
            <person name="Crous P."/>
            <person name="Grigoriev I."/>
        </authorList>
    </citation>
    <scope>NUCLEOTIDE SEQUENCE</scope>
    <source>
        <strain evidence="2">CBS 262.69</strain>
    </source>
</reference>
<dbReference type="InterPro" id="IPR051870">
    <property type="entry name" value="Elongin-A_domain"/>
</dbReference>
<dbReference type="GO" id="GO:0006368">
    <property type="term" value="P:transcription elongation by RNA polymerase II"/>
    <property type="evidence" value="ECO:0007669"/>
    <property type="project" value="InterPro"/>
</dbReference>
<feature type="compositionally biased region" description="Basic and acidic residues" evidence="1">
    <location>
        <begin position="193"/>
        <end position="211"/>
    </location>
</feature>
<keyword evidence="3" id="KW-1185">Reference proteome</keyword>
<sequence>MPVPSLASLALKRLSHNIANITDIGDAPFTLIAPLLARIENPAQLRALETSSPHLKPHTSELWHKLCKRDIPHYNRAAHAPRDPTNWGRMYAKLKKEAEREAAKAEAVLAQRMRDVKAERERNLVSAPVRVIVPNSRRRVADRGLVDRFRGQVRRTPVGVSRIGVVERAPAAMVPQRGPLVKPAGAGGIRTSRVGEGKEREKGVERQKGIESVEEPGPSAPPPAPASGGMRKRKREVNVLLPNKRR</sequence>
<evidence type="ECO:0008006" key="4">
    <source>
        <dbReference type="Google" id="ProtNLM"/>
    </source>
</evidence>
<dbReference type="Pfam" id="PF06881">
    <property type="entry name" value="Elongin_A"/>
    <property type="match status" value="1"/>
</dbReference>
<dbReference type="Proteomes" id="UP000799640">
    <property type="component" value="Unassembled WGS sequence"/>
</dbReference>
<dbReference type="InterPro" id="IPR010684">
    <property type="entry name" value="RNA_pol_II_trans_fac_SIII_A"/>
</dbReference>
<evidence type="ECO:0000256" key="1">
    <source>
        <dbReference type="SAM" id="MobiDB-lite"/>
    </source>
</evidence>